<feature type="compositionally biased region" description="Polar residues" evidence="1">
    <location>
        <begin position="34"/>
        <end position="43"/>
    </location>
</feature>
<proteinExistence type="predicted"/>
<keyword evidence="2" id="KW-0812">Transmembrane</keyword>
<feature type="transmembrane region" description="Helical" evidence="2">
    <location>
        <begin position="127"/>
        <end position="148"/>
    </location>
</feature>
<dbReference type="Gene3D" id="3.40.50.10330">
    <property type="entry name" value="Probable inorganic polyphosphate/atp-NAD kinase, domain 1"/>
    <property type="match status" value="1"/>
</dbReference>
<organism evidence="4 5">
    <name type="scientific">Rhodococcus jostii (strain RHA1)</name>
    <dbReference type="NCBI Taxonomy" id="101510"/>
    <lineage>
        <taxon>Bacteria</taxon>
        <taxon>Bacillati</taxon>
        <taxon>Actinomycetota</taxon>
        <taxon>Actinomycetes</taxon>
        <taxon>Mycobacteriales</taxon>
        <taxon>Nocardiaceae</taxon>
        <taxon>Rhodococcus</taxon>
    </lineage>
</organism>
<keyword evidence="2" id="KW-1133">Transmembrane helix</keyword>
<feature type="transmembrane region" description="Helical" evidence="2">
    <location>
        <begin position="75"/>
        <end position="96"/>
    </location>
</feature>
<keyword evidence="4" id="KW-0418">Kinase</keyword>
<accession>Q0SA80</accession>
<dbReference type="EMBL" id="CP000431">
    <property type="protein sequence ID" value="ABG95556.1"/>
    <property type="molecule type" value="Genomic_DNA"/>
</dbReference>
<name>Q0SA80_RHOJR</name>
<reference evidence="5" key="1">
    <citation type="journal article" date="2006" name="Proc. Natl. Acad. Sci. U.S.A.">
        <title>The complete genome of Rhodococcus sp. RHA1 provides insights into a catabolic powerhouse.</title>
        <authorList>
            <person name="McLeod M.P."/>
            <person name="Warren R.L."/>
            <person name="Hsiao W.W.L."/>
            <person name="Araki N."/>
            <person name="Myhre M."/>
            <person name="Fernandes C."/>
            <person name="Miyazawa D."/>
            <person name="Wong W."/>
            <person name="Lillquist A.L."/>
            <person name="Wang D."/>
            <person name="Dosanjh M."/>
            <person name="Hara H."/>
            <person name="Petrescu A."/>
            <person name="Morin R.D."/>
            <person name="Yang G."/>
            <person name="Stott J.M."/>
            <person name="Schein J.E."/>
            <person name="Shin H."/>
            <person name="Smailus D."/>
            <person name="Siddiqui A.S."/>
            <person name="Marra M.A."/>
            <person name="Jones S.J.M."/>
            <person name="Holt R."/>
            <person name="Brinkman F.S.L."/>
            <person name="Miyauchi K."/>
            <person name="Fukuda M."/>
            <person name="Davies J.E."/>
            <person name="Mohn W.W."/>
            <person name="Eltis L.D."/>
        </authorList>
    </citation>
    <scope>NUCLEOTIDE SEQUENCE [LARGE SCALE GENOMIC DNA]</scope>
    <source>
        <strain evidence="5">RHA1</strain>
    </source>
</reference>
<dbReference type="AlphaFoldDB" id="Q0SA80"/>
<gene>
    <name evidence="4" type="ordered locus">RHA1_ro03756</name>
</gene>
<dbReference type="KEGG" id="rha:RHA1_ro03756"/>
<feature type="domain" description="DAGKc" evidence="3">
    <location>
        <begin position="163"/>
        <end position="292"/>
    </location>
</feature>
<protein>
    <submittedName>
        <fullName evidence="4">Possible diacylglycerol kinase, catalytic region</fullName>
    </submittedName>
</protein>
<dbReference type="InterPro" id="IPR001206">
    <property type="entry name" value="Diacylglycerol_kinase_cat_dom"/>
</dbReference>
<sequence>MCCDRLRVRRKMDIRREVAPSRGKYTPPVRGSHVNRSGTADTSNRGRRWWARVAFVFAVGAAAVPVLFAGVLGTVALLIVGTGGVVVTVAALYWFLTRRGVLRWISLGVAIVAPIIVLTLFVRAQLLWVVLLAYALALLAVVCARVALRGRRAETTMPDNPAPPPEHPFLIMNPHSGGGKVAKFDLKRRAEELGADVELLEGPTTIDVTALARRAVAQGADLLGVAGGDGTQALVAAVAAEHHLPFLVISAGTRNHFAMDLGLDRTDPSRSLDALRDGVELRVDLGTINGRPFVNNASFGVYAEIVRSPAYRDDKAGTVLTLLPDLLTGHAGPRLVARIGDTAVEGPQAVLVSNNPYGNSDLAGLSRRDRLDRGVLGAVTVSVANTRQAVGLLRRTNVHGLTQETAIEVVVDADTPEIPVGVDGESLLLRTPVRCTIEPDALRVRVPRTRPGVRPAAPAFDWVRLWRAAYGTHTATGAAPRS</sequence>
<dbReference type="Proteomes" id="UP000008710">
    <property type="component" value="Chromosome"/>
</dbReference>
<dbReference type="InterPro" id="IPR016064">
    <property type="entry name" value="NAD/diacylglycerol_kinase_sf"/>
</dbReference>
<dbReference type="GO" id="GO:0016301">
    <property type="term" value="F:kinase activity"/>
    <property type="evidence" value="ECO:0007669"/>
    <property type="project" value="UniProtKB-KW"/>
</dbReference>
<dbReference type="Pfam" id="PF00781">
    <property type="entry name" value="DAGK_cat"/>
    <property type="match status" value="1"/>
</dbReference>
<dbReference type="eggNOG" id="COG1597">
    <property type="taxonomic scope" value="Bacteria"/>
</dbReference>
<evidence type="ECO:0000259" key="3">
    <source>
        <dbReference type="PROSITE" id="PS50146"/>
    </source>
</evidence>
<feature type="region of interest" description="Disordered" evidence="1">
    <location>
        <begin position="21"/>
        <end position="43"/>
    </location>
</feature>
<feature type="transmembrane region" description="Helical" evidence="2">
    <location>
        <begin position="101"/>
        <end position="121"/>
    </location>
</feature>
<dbReference type="HOGENOM" id="CLU_045532_4_0_11"/>
<evidence type="ECO:0000313" key="4">
    <source>
        <dbReference type="EMBL" id="ABG95556.1"/>
    </source>
</evidence>
<keyword evidence="2" id="KW-0472">Membrane</keyword>
<dbReference type="InterPro" id="IPR017438">
    <property type="entry name" value="ATP-NAD_kinase_N"/>
</dbReference>
<evidence type="ECO:0000256" key="1">
    <source>
        <dbReference type="SAM" id="MobiDB-lite"/>
    </source>
</evidence>
<feature type="transmembrane region" description="Helical" evidence="2">
    <location>
        <begin position="49"/>
        <end position="69"/>
    </location>
</feature>
<evidence type="ECO:0000256" key="2">
    <source>
        <dbReference type="SAM" id="Phobius"/>
    </source>
</evidence>
<evidence type="ECO:0000313" key="5">
    <source>
        <dbReference type="Proteomes" id="UP000008710"/>
    </source>
</evidence>
<dbReference type="PROSITE" id="PS50146">
    <property type="entry name" value="DAGK"/>
    <property type="match status" value="1"/>
</dbReference>
<keyword evidence="4" id="KW-0808">Transferase</keyword>
<dbReference type="SUPFAM" id="SSF111331">
    <property type="entry name" value="NAD kinase/diacylglycerol kinase-like"/>
    <property type="match status" value="1"/>
</dbReference>
<dbReference type="Gene3D" id="2.60.200.40">
    <property type="match status" value="1"/>
</dbReference>